<keyword evidence="10 18" id="KW-1278">Translocase</keyword>
<feature type="transmembrane region" description="Helical" evidence="18">
    <location>
        <begin position="124"/>
        <end position="142"/>
    </location>
</feature>
<feature type="transmembrane region" description="Helical" evidence="18">
    <location>
        <begin position="276"/>
        <end position="296"/>
    </location>
</feature>
<dbReference type="InterPro" id="IPR003917">
    <property type="entry name" value="NADH_UbQ_OxRdtase_chain2"/>
</dbReference>
<dbReference type="EC" id="7.1.1.2" evidence="4 18"/>
<feature type="transmembrane region" description="Helical" evidence="18">
    <location>
        <begin position="59"/>
        <end position="83"/>
    </location>
</feature>
<keyword evidence="9 18" id="KW-0999">Mitochondrion inner membrane</keyword>
<evidence type="ECO:0000256" key="3">
    <source>
        <dbReference type="ARBA" id="ARBA00007012"/>
    </source>
</evidence>
<name>A0A0S2MPL0_9SCAR</name>
<comment type="function">
    <text evidence="1">Core subunit of the mitochondrial membrane respiratory chain NADH dehydrogenase (Complex I) that is believed to belong to the minimal assembly required for catalysis. Complex I functions in the transfer of electrons from NADH to the respiratory chain. The immediate electron acceptor for the enzyme is believed to be ubiquinone.</text>
</comment>
<organism evidence="20">
    <name type="scientific">Ceratocanthus sp. CER01</name>
    <dbReference type="NCBI Taxonomy" id="1205613"/>
    <lineage>
        <taxon>Eukaryota</taxon>
        <taxon>Metazoa</taxon>
        <taxon>Ecdysozoa</taxon>
        <taxon>Arthropoda</taxon>
        <taxon>Hexapoda</taxon>
        <taxon>Insecta</taxon>
        <taxon>Pterygota</taxon>
        <taxon>Neoptera</taxon>
        <taxon>Endopterygota</taxon>
        <taxon>Coleoptera</taxon>
        <taxon>Polyphaga</taxon>
        <taxon>Scarabaeiformia</taxon>
        <taxon>Hybosoridae</taxon>
        <taxon>Ceratocanthinae</taxon>
        <taxon>Ceratocanthus</taxon>
    </lineage>
</organism>
<dbReference type="Pfam" id="PF00361">
    <property type="entry name" value="Proton_antipo_M"/>
    <property type="match status" value="1"/>
</dbReference>
<evidence type="ECO:0000256" key="1">
    <source>
        <dbReference type="ARBA" id="ARBA00003257"/>
    </source>
</evidence>
<dbReference type="GO" id="GO:0008137">
    <property type="term" value="F:NADH dehydrogenase (ubiquinone) activity"/>
    <property type="evidence" value="ECO:0007669"/>
    <property type="project" value="UniProtKB-EC"/>
</dbReference>
<keyword evidence="8 18" id="KW-0812">Transmembrane</keyword>
<accession>A0A0S2MPL0</accession>
<comment type="subcellular location">
    <subcellularLocation>
        <location evidence="2 18">Mitochondrion inner membrane</location>
        <topology evidence="2 18">Multi-pass membrane protein</topology>
    </subcellularLocation>
</comment>
<evidence type="ECO:0000256" key="6">
    <source>
        <dbReference type="ARBA" id="ARBA00022448"/>
    </source>
</evidence>
<comment type="catalytic activity">
    <reaction evidence="17 18">
        <text>a ubiquinone + NADH + 5 H(+)(in) = a ubiquinol + NAD(+) + 4 H(+)(out)</text>
        <dbReference type="Rhea" id="RHEA:29091"/>
        <dbReference type="Rhea" id="RHEA-COMP:9565"/>
        <dbReference type="Rhea" id="RHEA-COMP:9566"/>
        <dbReference type="ChEBI" id="CHEBI:15378"/>
        <dbReference type="ChEBI" id="CHEBI:16389"/>
        <dbReference type="ChEBI" id="CHEBI:17976"/>
        <dbReference type="ChEBI" id="CHEBI:57540"/>
        <dbReference type="ChEBI" id="CHEBI:57945"/>
        <dbReference type="EC" id="7.1.1.2"/>
    </reaction>
</comment>
<dbReference type="PANTHER" id="PTHR46552:SF1">
    <property type="entry name" value="NADH-UBIQUINONE OXIDOREDUCTASE CHAIN 2"/>
    <property type="match status" value="1"/>
</dbReference>
<dbReference type="GO" id="GO:0006120">
    <property type="term" value="P:mitochondrial electron transport, NADH to ubiquinone"/>
    <property type="evidence" value="ECO:0007669"/>
    <property type="project" value="InterPro"/>
</dbReference>
<evidence type="ECO:0000256" key="9">
    <source>
        <dbReference type="ARBA" id="ARBA00022792"/>
    </source>
</evidence>
<keyword evidence="15 18" id="KW-0496">Mitochondrion</keyword>
<evidence type="ECO:0000259" key="19">
    <source>
        <dbReference type="Pfam" id="PF00361"/>
    </source>
</evidence>
<evidence type="ECO:0000256" key="13">
    <source>
        <dbReference type="ARBA" id="ARBA00023027"/>
    </source>
</evidence>
<evidence type="ECO:0000256" key="17">
    <source>
        <dbReference type="ARBA" id="ARBA00049551"/>
    </source>
</evidence>
<comment type="similarity">
    <text evidence="3 18">Belongs to the complex I subunit 2 family.</text>
</comment>
<keyword evidence="14 18" id="KW-0830">Ubiquinone</keyword>
<keyword evidence="13 18" id="KW-0520">NAD</keyword>
<evidence type="ECO:0000256" key="15">
    <source>
        <dbReference type="ARBA" id="ARBA00023128"/>
    </source>
</evidence>
<evidence type="ECO:0000256" key="8">
    <source>
        <dbReference type="ARBA" id="ARBA00022692"/>
    </source>
</evidence>
<dbReference type="InterPro" id="IPR001750">
    <property type="entry name" value="ND/Mrp_TM"/>
</dbReference>
<evidence type="ECO:0000256" key="18">
    <source>
        <dbReference type="RuleBase" id="RU003403"/>
    </source>
</evidence>
<sequence>MMNLFKLIFVTSMTLGTLMAISSYSWMGMWIGLEINLFSIIPLINMKKNTLSSEASMKYFMTQALASTILMFSIIFLSMNFLFNIKMPLYLMIILNSALLTKMGAAPFHFWFPEIMMGLNWTNSMIMLTWQKIAPFMLILYSNKLLTFMIIIITSNMIISGFMGMNQINLQKIMTYSSINHMGWMLTSILFSEMIWIIYFIIYSILTINITWLFKNLSIFTLKQLYININNPTIKFFFALNFLSLGGLPPFLGFLPKWMTIQLLINNKMMLTSMMMVMMTLITLYFYTRITFTSIILKTNEINFYKKSSLKNMSLWMINFYSIMGLIISTTLYNMM</sequence>
<evidence type="ECO:0000256" key="12">
    <source>
        <dbReference type="ARBA" id="ARBA00022989"/>
    </source>
</evidence>
<evidence type="ECO:0000256" key="4">
    <source>
        <dbReference type="ARBA" id="ARBA00012944"/>
    </source>
</evidence>
<proteinExistence type="inferred from homology"/>
<feature type="domain" description="NADH:quinone oxidoreductase/Mrp antiporter transmembrane" evidence="19">
    <location>
        <begin position="23"/>
        <end position="283"/>
    </location>
</feature>
<evidence type="ECO:0000256" key="14">
    <source>
        <dbReference type="ARBA" id="ARBA00023075"/>
    </source>
</evidence>
<reference evidence="20" key="1">
    <citation type="submission" date="2012-06" db="EMBL/GenBank/DDBJ databases">
        <title>Mitogenomics of the Coleoptera under dense taxon sampling.</title>
        <authorList>
            <person name="Timmermans M.J.T.N."/>
            <person name="Lim J."/>
            <person name="Dodsworth S."/>
            <person name="Haran J."/>
            <person name="Ahrens D."/>
            <person name="Bocak L."/>
            <person name="London A."/>
            <person name="Culverwell L."/>
            <person name="Vogler A.P."/>
        </authorList>
    </citation>
    <scope>NUCLEOTIDE SEQUENCE</scope>
</reference>
<keyword evidence="6" id="KW-0813">Transport</keyword>
<feature type="transmembrane region" description="Helical" evidence="18">
    <location>
        <begin position="316"/>
        <end position="335"/>
    </location>
</feature>
<keyword evidence="16 18" id="KW-0472">Membrane</keyword>
<dbReference type="AlphaFoldDB" id="A0A0S2MPL0"/>
<evidence type="ECO:0000256" key="7">
    <source>
        <dbReference type="ARBA" id="ARBA00022660"/>
    </source>
</evidence>
<comment type="function">
    <text evidence="18">Core subunit of the mitochondrial membrane respiratory chain NADH dehydrogenase (Complex I) which catalyzes electron transfer from NADH through the respiratory chain, using ubiquinone as an electron acceptor. Essential for the catalytic activity and assembly of complex I.</text>
</comment>
<keyword evidence="12 18" id="KW-1133">Transmembrane helix</keyword>
<dbReference type="GO" id="GO:0005743">
    <property type="term" value="C:mitochondrial inner membrane"/>
    <property type="evidence" value="ECO:0007669"/>
    <property type="project" value="UniProtKB-SubCell"/>
</dbReference>
<feature type="transmembrane region" description="Helical" evidence="18">
    <location>
        <begin position="89"/>
        <end position="112"/>
    </location>
</feature>
<evidence type="ECO:0000256" key="2">
    <source>
        <dbReference type="ARBA" id="ARBA00004448"/>
    </source>
</evidence>
<feature type="transmembrane region" description="Helical" evidence="18">
    <location>
        <begin position="234"/>
        <end position="255"/>
    </location>
</feature>
<dbReference type="PANTHER" id="PTHR46552">
    <property type="entry name" value="NADH-UBIQUINONE OXIDOREDUCTASE CHAIN 2"/>
    <property type="match status" value="1"/>
</dbReference>
<keyword evidence="7 18" id="KW-0679">Respiratory chain</keyword>
<keyword evidence="11 18" id="KW-0249">Electron transport</keyword>
<dbReference type="EMBL" id="JX412772">
    <property type="protein sequence ID" value="ALO76661.1"/>
    <property type="molecule type" value="Genomic_DNA"/>
</dbReference>
<gene>
    <name evidence="20" type="primary">nad2</name>
</gene>
<feature type="transmembrane region" description="Helical" evidence="18">
    <location>
        <begin position="148"/>
        <end position="168"/>
    </location>
</feature>
<dbReference type="PRINTS" id="PR01436">
    <property type="entry name" value="NADHDHGNASE2"/>
</dbReference>
<evidence type="ECO:0000256" key="10">
    <source>
        <dbReference type="ARBA" id="ARBA00022967"/>
    </source>
</evidence>
<feature type="transmembrane region" description="Helical" evidence="18">
    <location>
        <begin position="189"/>
        <end position="214"/>
    </location>
</feature>
<dbReference type="InterPro" id="IPR050175">
    <property type="entry name" value="Complex_I_Subunit_2"/>
</dbReference>
<protein>
    <recommendedName>
        <fullName evidence="5 18">NADH-ubiquinone oxidoreductase chain 2</fullName>
        <ecNumber evidence="4 18">7.1.1.2</ecNumber>
    </recommendedName>
</protein>
<geneLocation type="mitochondrion" evidence="20"/>
<evidence type="ECO:0000256" key="11">
    <source>
        <dbReference type="ARBA" id="ARBA00022982"/>
    </source>
</evidence>
<evidence type="ECO:0000256" key="16">
    <source>
        <dbReference type="ARBA" id="ARBA00023136"/>
    </source>
</evidence>
<evidence type="ECO:0000313" key="20">
    <source>
        <dbReference type="EMBL" id="ALO76661.1"/>
    </source>
</evidence>
<evidence type="ECO:0000256" key="5">
    <source>
        <dbReference type="ARBA" id="ARBA00021008"/>
    </source>
</evidence>